<keyword evidence="1" id="KW-0472">Membrane</keyword>
<keyword evidence="4" id="KW-1185">Reference proteome</keyword>
<sequence length="1373" mass="149136">MITKNIRTFIETGARGVINIKMFLCVLLSFGSTVSLASEYLDTSIQSELQNTYSFTRVFESDYLYRKDAIVDEVGPQSSSTITTFHQRLLGGNIAKLPSQQVTDWIPIAGSITFFIPKERTDYPLQKRVGDNFVQSRLVRSQIHSQTGRHLLTTNFSTEAQQIDTLYNNAYALSQKSGFSKKFGERLNDEDIAPHGLDVIWPELRTISGEEVLVPVVHLAGDYSVVGHEVSFSGEQATFKSVNIVSGSITMRRNAMLATAANLVVNEGAKLLADGNLNMNIGGTLLNTGTLSASDAINITAGNYYQKTLVHRFQTHYGFNERLGLVASINATNGITINSMSDITFQGAEAQAGSSIALTAAGDIRIGTVTLSREGSYAYANSSYYTSALQHVQSSLSAGDNIDLMAGGLIEVNASTLHADEGHINLLAGLGITIIDEQNQEQMVAHREYYNLTEDESAYATIAMRSVLDSGKGVRIHSAMGDITLRAADITSEEGTSVLASDGSINMLMTVENDHYSYSSIEEKLFTITNKSRGHNHETAIPNTIIGGFAAEALYGVKVQYEGKDGLTFDEQMNAFGDMEGLEWIAELRNNPDIDIDWEKIETAYEDWDESNTSLSAAAMIIIMIIVSVCTAGAGAALAATMTSSAIAAGGTTAAVLNAGFTAMMSTAAAASANATVNGGTPVEIFESGYEAVLSEDGARSMATAMVTAGAMSAINSEFFTTSEATNFNQPVYSDAGVFTGYTPTLYGQAVQAVTSAAVQSGVRVLSNGGNFDDFEDEFIPLLVTNGVNIIGANVTEQILSADLSGAAELIALTATQCLVGAASGDADEGNVDGGCAAGATASLISQLVDYVSSSDREELTLKQAEVAGWLEANISSDSLLNSDFKGLLDSGMIPPESLYYVNEFQDTTAELARLTELQVDTSRLIAALGVLVAGGSDVEVEIASGAAVVVGQGQENLSQNNVRNASFIYSLLAEQERLRVLATSRWSIESIENQDILDGIEFPADATISGAALSFLYNIKLLEDGELYISLPERLDGEGIDLGEEGYIDFANLRQVSFSEGVGEALDQFEYDLNNLINDPNITNADELRWWMEYLRVKYEEVQVITDSLEIYAGGGLVTRFGVRATDNVAGGVSGRVSDAAEYMARSRSASELVQQLDGLENAVKAVLQSELVKNRNFFKGIKSNPDLIDHWKNLYDNGIAESIRTNLDALNAVKQAELNGLDALDSLEDAFQVVNKERPSWNEIKALFKRGNDFNKKARDEEWYEFYEVHLENGKRLDSYDPDLGEIISRKATDFNVIQLPTFEKYLREFDLKYASGTVIRSDKYRFELDGTELWGSKILEVPDVNQYSYRLQEFLEMANQYNVVIRFRPE</sequence>
<dbReference type="HOGENOM" id="CLU_256121_0_0_6"/>
<gene>
    <name evidence="3" type="ordered locus">TERTU_4191</name>
</gene>
<dbReference type="Proteomes" id="UP000009080">
    <property type="component" value="Chromosome"/>
</dbReference>
<dbReference type="KEGG" id="ttu:TERTU_4191"/>
<evidence type="ECO:0000256" key="1">
    <source>
        <dbReference type="SAM" id="Phobius"/>
    </source>
</evidence>
<feature type="domain" description="DUF637" evidence="2">
    <location>
        <begin position="659"/>
        <end position="838"/>
    </location>
</feature>
<evidence type="ECO:0000259" key="2">
    <source>
        <dbReference type="Pfam" id="PF04830"/>
    </source>
</evidence>
<dbReference type="EMBL" id="CP001614">
    <property type="protein sequence ID" value="ACR11330.1"/>
    <property type="molecule type" value="Genomic_DNA"/>
</dbReference>
<feature type="transmembrane region" description="Helical" evidence="1">
    <location>
        <begin position="617"/>
        <end position="639"/>
    </location>
</feature>
<evidence type="ECO:0000313" key="4">
    <source>
        <dbReference type="Proteomes" id="UP000009080"/>
    </source>
</evidence>
<dbReference type="STRING" id="377629.TERTU_4191"/>
<dbReference type="OrthoDB" id="5697613at2"/>
<accession>C5BUM7</accession>
<feature type="transmembrane region" description="Helical" evidence="1">
    <location>
        <begin position="646"/>
        <end position="665"/>
    </location>
</feature>
<name>C5BUM7_TERTT</name>
<proteinExistence type="predicted"/>
<dbReference type="eggNOG" id="COG3210">
    <property type="taxonomic scope" value="Bacteria"/>
</dbReference>
<evidence type="ECO:0000313" key="3">
    <source>
        <dbReference type="EMBL" id="ACR11330.1"/>
    </source>
</evidence>
<keyword evidence="1" id="KW-0812">Transmembrane</keyword>
<reference evidence="3 4" key="1">
    <citation type="journal article" date="2009" name="PLoS ONE">
        <title>The complete genome of Teredinibacter turnerae T7901: an intracellular endosymbiont of marine wood-boring bivalves (shipworms).</title>
        <authorList>
            <person name="Yang J.C."/>
            <person name="Madupu R."/>
            <person name="Durkin A.S."/>
            <person name="Ekborg N.A."/>
            <person name="Pedamallu C.S."/>
            <person name="Hostetler J.B."/>
            <person name="Radune D."/>
            <person name="Toms B.S."/>
            <person name="Henrissat B."/>
            <person name="Coutinho P.M."/>
            <person name="Schwarz S."/>
            <person name="Field L."/>
            <person name="Trindade-Silva A.E."/>
            <person name="Soares C.A.G."/>
            <person name="Elshahawi S."/>
            <person name="Hanora A."/>
            <person name="Schmidt E.W."/>
            <person name="Haygood M.G."/>
            <person name="Posfai J."/>
            <person name="Benner J."/>
            <person name="Madinger C."/>
            <person name="Nove J."/>
            <person name="Anton B."/>
            <person name="Chaudhary K."/>
            <person name="Foster J."/>
            <person name="Holman A."/>
            <person name="Kumar S."/>
            <person name="Lessard P.A."/>
            <person name="Luyten Y.A."/>
            <person name="Slatko B."/>
            <person name="Wood N."/>
            <person name="Wu B."/>
            <person name="Teplitski M."/>
            <person name="Mougous J.D."/>
            <person name="Ward N."/>
            <person name="Eisen J.A."/>
            <person name="Badger J.H."/>
            <person name="Distel D.L."/>
        </authorList>
    </citation>
    <scope>NUCLEOTIDE SEQUENCE [LARGE SCALE GENOMIC DNA]</scope>
    <source>
        <strain evidence="4">ATCC 39867 / T7901</strain>
    </source>
</reference>
<protein>
    <recommendedName>
        <fullName evidence="2">DUF637 domain-containing protein</fullName>
    </recommendedName>
</protein>
<dbReference type="Pfam" id="PF04830">
    <property type="entry name" value="DUF637"/>
    <property type="match status" value="1"/>
</dbReference>
<keyword evidence="1" id="KW-1133">Transmembrane helix</keyword>
<dbReference type="InterPro" id="IPR006915">
    <property type="entry name" value="DUF637_hemagglutn_put"/>
</dbReference>
<organism evidence="3 4">
    <name type="scientific">Teredinibacter turnerae (strain ATCC 39867 / T7901)</name>
    <dbReference type="NCBI Taxonomy" id="377629"/>
    <lineage>
        <taxon>Bacteria</taxon>
        <taxon>Pseudomonadati</taxon>
        <taxon>Pseudomonadota</taxon>
        <taxon>Gammaproteobacteria</taxon>
        <taxon>Cellvibrionales</taxon>
        <taxon>Cellvibrionaceae</taxon>
        <taxon>Teredinibacter</taxon>
    </lineage>
</organism>
<dbReference type="RefSeq" id="WP_015817442.1">
    <property type="nucleotide sequence ID" value="NC_012997.1"/>
</dbReference>